<dbReference type="EMBL" id="CAMXCT030000589">
    <property type="protein sequence ID" value="CAL4768125.1"/>
    <property type="molecule type" value="Genomic_DNA"/>
</dbReference>
<reference evidence="2" key="1">
    <citation type="submission" date="2022-10" db="EMBL/GenBank/DDBJ databases">
        <authorList>
            <person name="Chen Y."/>
            <person name="Dougan E. K."/>
            <person name="Chan C."/>
            <person name="Rhodes N."/>
            <person name="Thang M."/>
        </authorList>
    </citation>
    <scope>NUCLEOTIDE SEQUENCE</scope>
</reference>
<evidence type="ECO:0000256" key="1">
    <source>
        <dbReference type="SAM" id="MobiDB-lite"/>
    </source>
</evidence>
<accession>A0A9P1BYQ7</accession>
<feature type="region of interest" description="Disordered" evidence="1">
    <location>
        <begin position="638"/>
        <end position="659"/>
    </location>
</feature>
<protein>
    <submittedName>
        <fullName evidence="2">Uncharacterized protein</fullName>
    </submittedName>
</protein>
<dbReference type="EMBL" id="CAMXCT020000589">
    <property type="protein sequence ID" value="CAL1134188.1"/>
    <property type="molecule type" value="Genomic_DNA"/>
</dbReference>
<evidence type="ECO:0000313" key="2">
    <source>
        <dbReference type="EMBL" id="CAI3980813.1"/>
    </source>
</evidence>
<dbReference type="OrthoDB" id="414280at2759"/>
<sequence length="659" mass="72626">MAAISEEVKKEVNGVLKSVDPVLVKVQKLTSVLLECGLAYRTELKPCDVLVHPQNRSGQMLSSVDCWSKGLRMWNVGVRKELLTDSFAFGMALEPQAREMQLAANKALVEQTPSLLAPVTCKERFLSVSSSHTTAWLKALEAGCQGPGPQHVLQLRQGEERSNSILELLSQGWSWCVLSASVESEWKDLPSWLQLALNSTNSNSKQLSEVECAAQLAQGLKHGQQLKNSLDILKACDPACKPSLDCIAHYVGKFGGGMDCPIINFLSKFGKTYGTVMVGEEMMKAITYFELKGGKAVDGVSKILVRGDTERVKSLAMRQKVLEAEQVLQDAWALYVASKATESQTVGAFGRLCVRVCLHVLNKEKAGREPDGFEDLQEIAGKFTEDLQGMAQVQAAVSPSSTDIQVSNVLSASKAELALLQNKHIKVNEYLNAKDHGHKIFQHISCTQTACIMVHQPLFHPKEEVHVPFDQLKLWKLTKMHPPEKCEGAKQDQHVPQHNPLVQADMQRSHVQKALLQACMDHAVTADQVAFTNHPNHVWSLQKMKKGALKFVPCGTVSKLKGEPVKDKIYIKAFGHDWQVQPYKALSDFSKDDGVLSPFWWVKAAGQGEDGNMSASEIVVDACKIPILTNSSPVATHDKLLTDNGKKEIQPKKKAKTES</sequence>
<evidence type="ECO:0000313" key="4">
    <source>
        <dbReference type="Proteomes" id="UP001152797"/>
    </source>
</evidence>
<comment type="caution">
    <text evidence="2">The sequence shown here is derived from an EMBL/GenBank/DDBJ whole genome shotgun (WGS) entry which is preliminary data.</text>
</comment>
<dbReference type="AlphaFoldDB" id="A0A9P1BYQ7"/>
<dbReference type="Proteomes" id="UP001152797">
    <property type="component" value="Unassembled WGS sequence"/>
</dbReference>
<proteinExistence type="predicted"/>
<name>A0A9P1BYQ7_9DINO</name>
<organism evidence="2">
    <name type="scientific">Cladocopium goreaui</name>
    <dbReference type="NCBI Taxonomy" id="2562237"/>
    <lineage>
        <taxon>Eukaryota</taxon>
        <taxon>Sar</taxon>
        <taxon>Alveolata</taxon>
        <taxon>Dinophyceae</taxon>
        <taxon>Suessiales</taxon>
        <taxon>Symbiodiniaceae</taxon>
        <taxon>Cladocopium</taxon>
    </lineage>
</organism>
<evidence type="ECO:0000313" key="3">
    <source>
        <dbReference type="EMBL" id="CAL4768125.1"/>
    </source>
</evidence>
<reference evidence="3 4" key="2">
    <citation type="submission" date="2024-05" db="EMBL/GenBank/DDBJ databases">
        <authorList>
            <person name="Chen Y."/>
            <person name="Shah S."/>
            <person name="Dougan E. K."/>
            <person name="Thang M."/>
            <person name="Chan C."/>
        </authorList>
    </citation>
    <scope>NUCLEOTIDE SEQUENCE [LARGE SCALE GENOMIC DNA]</scope>
</reference>
<gene>
    <name evidence="2" type="ORF">C1SCF055_LOCUS8666</name>
</gene>
<dbReference type="EMBL" id="CAMXCT010000589">
    <property type="protein sequence ID" value="CAI3980813.1"/>
    <property type="molecule type" value="Genomic_DNA"/>
</dbReference>
<keyword evidence="4" id="KW-1185">Reference proteome</keyword>